<dbReference type="RefSeq" id="WP_382746134.1">
    <property type="nucleotide sequence ID" value="NZ_JBHMCT010000025.1"/>
</dbReference>
<protein>
    <recommendedName>
        <fullName evidence="4">Secreted protein</fullName>
    </recommendedName>
</protein>
<dbReference type="Proteomes" id="UP001589716">
    <property type="component" value="Unassembled WGS sequence"/>
</dbReference>
<keyword evidence="1" id="KW-1133">Transmembrane helix</keyword>
<proteinExistence type="predicted"/>
<dbReference type="EMBL" id="JBHMCT010000025">
    <property type="protein sequence ID" value="MFB9558566.1"/>
    <property type="molecule type" value="Genomic_DNA"/>
</dbReference>
<keyword evidence="1" id="KW-0812">Transmembrane</keyword>
<accession>A0ABV5QYH3</accession>
<organism evidence="2 3">
    <name type="scientific">Streptomyces roseoviridis</name>
    <dbReference type="NCBI Taxonomy" id="67361"/>
    <lineage>
        <taxon>Bacteria</taxon>
        <taxon>Bacillati</taxon>
        <taxon>Actinomycetota</taxon>
        <taxon>Actinomycetes</taxon>
        <taxon>Kitasatosporales</taxon>
        <taxon>Streptomycetaceae</taxon>
        <taxon>Streptomyces</taxon>
    </lineage>
</organism>
<keyword evidence="3" id="KW-1185">Reference proteome</keyword>
<reference evidence="2 3" key="1">
    <citation type="submission" date="2024-09" db="EMBL/GenBank/DDBJ databases">
        <authorList>
            <person name="Sun Q."/>
            <person name="Mori K."/>
        </authorList>
    </citation>
    <scope>NUCLEOTIDE SEQUENCE [LARGE SCALE GENOMIC DNA]</scope>
    <source>
        <strain evidence="2 3">JCM 4414</strain>
    </source>
</reference>
<keyword evidence="1" id="KW-0472">Membrane</keyword>
<name>A0ABV5QYH3_9ACTN</name>
<evidence type="ECO:0000313" key="3">
    <source>
        <dbReference type="Proteomes" id="UP001589716"/>
    </source>
</evidence>
<comment type="caution">
    <text evidence="2">The sequence shown here is derived from an EMBL/GenBank/DDBJ whole genome shotgun (WGS) entry which is preliminary data.</text>
</comment>
<evidence type="ECO:0008006" key="4">
    <source>
        <dbReference type="Google" id="ProtNLM"/>
    </source>
</evidence>
<feature type="transmembrane region" description="Helical" evidence="1">
    <location>
        <begin position="6"/>
        <end position="28"/>
    </location>
</feature>
<evidence type="ECO:0000256" key="1">
    <source>
        <dbReference type="SAM" id="Phobius"/>
    </source>
</evidence>
<gene>
    <name evidence="2" type="ORF">ACFFTP_30840</name>
</gene>
<evidence type="ECO:0000313" key="2">
    <source>
        <dbReference type="EMBL" id="MFB9558566.1"/>
    </source>
</evidence>
<sequence length="185" mass="20921">MDQGVAAVVAAGAAFTAALTGSFVGAWVGRRQVRDQAQVEHDQWLRGQRQEAYLALIVAWDEVIPKFENRVLDVPDIQRIDDEDAWDEAGTMSAERTEGDREPFQRVAERVQMLGPNPVEQAVTAMLRTLDELAVGIAAQYATREEGREPLEEYWRARAEVDRRRARFLDAARDALRRTPDTKRS</sequence>